<comment type="caution">
    <text evidence="3">The sequence shown here is derived from an EMBL/GenBank/DDBJ whole genome shotgun (WGS) entry which is preliminary data.</text>
</comment>
<proteinExistence type="predicted"/>
<feature type="coiled-coil region" evidence="1">
    <location>
        <begin position="430"/>
        <end position="457"/>
    </location>
</feature>
<reference evidence="3" key="2">
    <citation type="journal article" date="2014" name="PLoS Genet.">
        <title>Signature gene expression reveals novel clues to the molecular mechanisms of dimorphic transition in Penicillium marneffei.</title>
        <authorList>
            <person name="Yang E."/>
            <person name="Wang G."/>
            <person name="Cai J."/>
            <person name="Woo P.C."/>
            <person name="Lau S.K."/>
            <person name="Yuen K.-Y."/>
            <person name="Chow W.-N."/>
            <person name="Lin X."/>
        </authorList>
    </citation>
    <scope>NUCLEOTIDE SEQUENCE</scope>
    <source>
        <strain evidence="3">PM1</strain>
    </source>
</reference>
<feature type="compositionally biased region" description="Basic and acidic residues" evidence="2">
    <location>
        <begin position="9"/>
        <end position="25"/>
    </location>
</feature>
<sequence length="503" mass="56972">MAAVPSVEGLHDPVDTSNENTKDGKWNPIGLFTPESTPDPLPLPKKKDSAERRRNRMANLIKSIEDSEDDRLILGAWTTSAFDSRVPKLKEALRNDESEAARNALKKVEQAADSLGQKVQWSKNTVSRTLEYQDSRLTELLDCRGPEEIEQKTALAKQLLDPRWNKEPEAEKAMQILMDAIKRYEDEDNMTDVSIDDEDDEVLPLPETKESVSSSILSQLMGLRSVSTKIGVSVIPGSTLGGGKILRYNEYFAHKSKGDDGAEKEKRPPRYNFLVWNEGEYSMKTGKEVGQTAIDGYFKDGKESKLKIGEYYGERRYGITYSRKYFSDLLELTKKTGVDNLLFLGAVRKAPRTPTGRTMPPEHCVIGIRDPNINAEWYEVFTRSAWTKFYGDEAGHRFDDYWKERGQKPSFRVALKDDDASAGQSSNVENAALRKEIDQIRQEVKEIKSMKDDMETRIMAEMQKMTANIMTQMNEMMRSMSAMVNKEGAIQEAATQEAAIQEE</sequence>
<dbReference type="AlphaFoldDB" id="A0A093V2R4"/>
<accession>A0A093V2R4</accession>
<organism evidence="3">
    <name type="scientific">Talaromyces marneffei PM1</name>
    <dbReference type="NCBI Taxonomy" id="1077442"/>
    <lineage>
        <taxon>Eukaryota</taxon>
        <taxon>Fungi</taxon>
        <taxon>Dikarya</taxon>
        <taxon>Ascomycota</taxon>
        <taxon>Pezizomycotina</taxon>
        <taxon>Eurotiomycetes</taxon>
        <taxon>Eurotiomycetidae</taxon>
        <taxon>Eurotiales</taxon>
        <taxon>Trichocomaceae</taxon>
        <taxon>Talaromyces</taxon>
        <taxon>Talaromyces sect. Talaromyces</taxon>
    </lineage>
</organism>
<keyword evidence="1" id="KW-0175">Coiled coil</keyword>
<evidence type="ECO:0000256" key="1">
    <source>
        <dbReference type="SAM" id="Coils"/>
    </source>
</evidence>
<feature type="region of interest" description="Disordered" evidence="2">
    <location>
        <begin position="1"/>
        <end position="53"/>
    </location>
</feature>
<evidence type="ECO:0000256" key="2">
    <source>
        <dbReference type="SAM" id="MobiDB-lite"/>
    </source>
</evidence>
<dbReference type="HOGENOM" id="CLU_026941_0_0_1"/>
<dbReference type="EMBL" id="JPOX01000076">
    <property type="protein sequence ID" value="KFX41006.1"/>
    <property type="molecule type" value="Genomic_DNA"/>
</dbReference>
<gene>
    <name evidence="3" type="ORF">GQ26_0760040</name>
</gene>
<protein>
    <submittedName>
        <fullName evidence="3">Uncharacterized protein</fullName>
    </submittedName>
</protein>
<reference key="1">
    <citation type="journal article" date="2014" name="PLoS Genet.">
        <title>Signature Gene Expression Reveals Novel Clues to the Molecular Mechanisms of Dimorphic Transition in Penicillium marneffei.</title>
        <authorList>
            <person name="Yang E."/>
            <person name="Wang G."/>
            <person name="Cai J."/>
            <person name="Woo P.C."/>
            <person name="Lau S.K."/>
            <person name="Yuen K.-Y."/>
            <person name="Chow W.-N."/>
            <person name="Lin X."/>
        </authorList>
    </citation>
    <scope>NUCLEOTIDE SEQUENCE [LARGE SCALE GENOMIC DNA]</scope>
    <source>
        <strain>PM1</strain>
    </source>
</reference>
<evidence type="ECO:0000313" key="3">
    <source>
        <dbReference type="EMBL" id="KFX41006.1"/>
    </source>
</evidence>
<name>A0A093V2R4_TALMA</name>